<evidence type="ECO:0000256" key="6">
    <source>
        <dbReference type="PROSITE-ProRule" id="PRU10141"/>
    </source>
</evidence>
<dbReference type="InterPro" id="IPR000719">
    <property type="entry name" value="Prot_kinase_dom"/>
</dbReference>
<dbReference type="InterPro" id="IPR008271">
    <property type="entry name" value="Ser/Thr_kinase_AS"/>
</dbReference>
<dbReference type="Proteomes" id="UP000708148">
    <property type="component" value="Unassembled WGS sequence"/>
</dbReference>
<evidence type="ECO:0000256" key="3">
    <source>
        <dbReference type="ARBA" id="ARBA00022741"/>
    </source>
</evidence>
<dbReference type="Gene3D" id="1.10.510.10">
    <property type="entry name" value="Transferase(Phosphotransferase) domain 1"/>
    <property type="match status" value="1"/>
</dbReference>
<keyword evidence="3 6" id="KW-0547">Nucleotide-binding</keyword>
<evidence type="ECO:0000256" key="5">
    <source>
        <dbReference type="ARBA" id="ARBA00022840"/>
    </source>
</evidence>
<dbReference type="Pfam" id="PF00069">
    <property type="entry name" value="Pkinase"/>
    <property type="match status" value="1"/>
</dbReference>
<evidence type="ECO:0000256" key="4">
    <source>
        <dbReference type="ARBA" id="ARBA00022777"/>
    </source>
</evidence>
<dbReference type="PROSITE" id="PS50011">
    <property type="entry name" value="PROTEIN_KINASE_DOM"/>
    <property type="match status" value="1"/>
</dbReference>
<dbReference type="PROSITE" id="PS00107">
    <property type="entry name" value="PROTEIN_KINASE_ATP"/>
    <property type="match status" value="1"/>
</dbReference>
<dbReference type="InterPro" id="IPR011009">
    <property type="entry name" value="Kinase-like_dom_sf"/>
</dbReference>
<evidence type="ECO:0000256" key="7">
    <source>
        <dbReference type="RuleBase" id="RU000304"/>
    </source>
</evidence>
<gene>
    <name evidence="10" type="ORF">OSTQU699_LOCUS3513</name>
</gene>
<comment type="similarity">
    <text evidence="7">Belongs to the protein kinase superfamily.</text>
</comment>
<dbReference type="PANTHER" id="PTHR24353:SF37">
    <property type="entry name" value="CAMP-DEPENDENT PROTEIN KINASE CATALYTIC SUBUNIT PRKX"/>
    <property type="match status" value="1"/>
</dbReference>
<accession>A0A8S1IWS5</accession>
<sequence length="287" mass="32461">MARAVRERLEPAAAKGRAGTAPGSKVPTPKFGELEPLQTIGTGSFSRVRLVRNNNNGKYCALKSLKKAHLMKLKQVEHVISEKKILGEVHHPFIANLISTYQDAQCVYMLLEYVPGGELFYHLKKAGRFGVSTVRFYVAGIAVVLEHLHAQNIVYRDLKPENIMIDTNGYLKVTDFGFAKKVYDRTWTLCGTPEYLAPEVIQSRGHGRGVDWWGLGVMMFELLAGYPPFHHENPFVIYQRILEGRVDFPKHFDPWAKARPAWHGAHLFCRVIDLPFCENGTELSTLL</sequence>
<keyword evidence="11" id="KW-1185">Reference proteome</keyword>
<evidence type="ECO:0000256" key="1">
    <source>
        <dbReference type="ARBA" id="ARBA00022527"/>
    </source>
</evidence>
<organism evidence="10 11">
    <name type="scientific">Ostreobium quekettii</name>
    <dbReference type="NCBI Taxonomy" id="121088"/>
    <lineage>
        <taxon>Eukaryota</taxon>
        <taxon>Viridiplantae</taxon>
        <taxon>Chlorophyta</taxon>
        <taxon>core chlorophytes</taxon>
        <taxon>Ulvophyceae</taxon>
        <taxon>TCBD clade</taxon>
        <taxon>Bryopsidales</taxon>
        <taxon>Ostreobineae</taxon>
        <taxon>Ostreobiaceae</taxon>
        <taxon>Ostreobium</taxon>
    </lineage>
</organism>
<dbReference type="GO" id="GO:0004691">
    <property type="term" value="F:cAMP-dependent protein kinase activity"/>
    <property type="evidence" value="ECO:0007669"/>
    <property type="project" value="TreeGrafter"/>
</dbReference>
<dbReference type="AlphaFoldDB" id="A0A8S1IWS5"/>
<dbReference type="SMART" id="SM00220">
    <property type="entry name" value="S_TKc"/>
    <property type="match status" value="1"/>
</dbReference>
<dbReference type="GO" id="GO:0005952">
    <property type="term" value="C:cAMP-dependent protein kinase complex"/>
    <property type="evidence" value="ECO:0007669"/>
    <property type="project" value="TreeGrafter"/>
</dbReference>
<feature type="compositionally biased region" description="Basic and acidic residues" evidence="8">
    <location>
        <begin position="1"/>
        <end position="10"/>
    </location>
</feature>
<evidence type="ECO:0000256" key="2">
    <source>
        <dbReference type="ARBA" id="ARBA00022679"/>
    </source>
</evidence>
<feature type="binding site" evidence="6">
    <location>
        <position position="63"/>
    </location>
    <ligand>
        <name>ATP</name>
        <dbReference type="ChEBI" id="CHEBI:30616"/>
    </ligand>
</feature>
<keyword evidence="5 6" id="KW-0067">ATP-binding</keyword>
<dbReference type="GO" id="GO:0005524">
    <property type="term" value="F:ATP binding"/>
    <property type="evidence" value="ECO:0007669"/>
    <property type="project" value="UniProtKB-UniRule"/>
</dbReference>
<comment type="caution">
    <text evidence="10">The sequence shown here is derived from an EMBL/GenBank/DDBJ whole genome shotgun (WGS) entry which is preliminary data.</text>
</comment>
<feature type="region of interest" description="Disordered" evidence="8">
    <location>
        <begin position="1"/>
        <end position="34"/>
    </location>
</feature>
<dbReference type="EMBL" id="CAJHUC010000770">
    <property type="protein sequence ID" value="CAD7698152.1"/>
    <property type="molecule type" value="Genomic_DNA"/>
</dbReference>
<evidence type="ECO:0000259" key="9">
    <source>
        <dbReference type="PROSITE" id="PS50011"/>
    </source>
</evidence>
<reference evidence="10" key="1">
    <citation type="submission" date="2020-12" db="EMBL/GenBank/DDBJ databases">
        <authorList>
            <person name="Iha C."/>
        </authorList>
    </citation>
    <scope>NUCLEOTIDE SEQUENCE</scope>
</reference>
<dbReference type="FunFam" id="1.10.510.10:FF:000571">
    <property type="entry name" value="Maternal embryonic leucine zipper kinase"/>
    <property type="match status" value="1"/>
</dbReference>
<dbReference type="PANTHER" id="PTHR24353">
    <property type="entry name" value="CYCLIC NUCLEOTIDE-DEPENDENT PROTEIN KINASE"/>
    <property type="match status" value="1"/>
</dbReference>
<dbReference type="FunFam" id="3.30.200.20:FF:000042">
    <property type="entry name" value="Aurora kinase A"/>
    <property type="match status" value="1"/>
</dbReference>
<name>A0A8S1IWS5_9CHLO</name>
<feature type="domain" description="Protein kinase" evidence="9">
    <location>
        <begin position="34"/>
        <end position="287"/>
    </location>
</feature>
<evidence type="ECO:0000256" key="8">
    <source>
        <dbReference type="SAM" id="MobiDB-lite"/>
    </source>
</evidence>
<dbReference type="OrthoDB" id="63267at2759"/>
<evidence type="ECO:0000313" key="10">
    <source>
        <dbReference type="EMBL" id="CAD7698152.1"/>
    </source>
</evidence>
<proteinExistence type="inferred from homology"/>
<protein>
    <recommendedName>
        <fullName evidence="9">Protein kinase domain-containing protein</fullName>
    </recommendedName>
</protein>
<keyword evidence="1 7" id="KW-0723">Serine/threonine-protein kinase</keyword>
<evidence type="ECO:0000313" key="11">
    <source>
        <dbReference type="Proteomes" id="UP000708148"/>
    </source>
</evidence>
<dbReference type="InterPro" id="IPR017441">
    <property type="entry name" value="Protein_kinase_ATP_BS"/>
</dbReference>
<dbReference type="PROSITE" id="PS00108">
    <property type="entry name" value="PROTEIN_KINASE_ST"/>
    <property type="match status" value="1"/>
</dbReference>
<keyword evidence="4" id="KW-0418">Kinase</keyword>
<dbReference type="Gene3D" id="3.30.200.20">
    <property type="entry name" value="Phosphorylase Kinase, domain 1"/>
    <property type="match status" value="1"/>
</dbReference>
<dbReference type="SUPFAM" id="SSF56112">
    <property type="entry name" value="Protein kinase-like (PK-like)"/>
    <property type="match status" value="1"/>
</dbReference>
<keyword evidence="2" id="KW-0808">Transferase</keyword>